<dbReference type="Gene3D" id="2.60.40.10">
    <property type="entry name" value="Immunoglobulins"/>
    <property type="match status" value="1"/>
</dbReference>
<feature type="non-terminal residue" evidence="3">
    <location>
        <position position="140"/>
    </location>
</feature>
<keyword evidence="1" id="KW-0812">Transmembrane</keyword>
<accession>A0A2G8JWV9</accession>
<keyword evidence="1" id="KW-0472">Membrane</keyword>
<comment type="caution">
    <text evidence="3">The sequence shown here is derived from an EMBL/GenBank/DDBJ whole genome shotgun (WGS) entry which is preliminary data.</text>
</comment>
<evidence type="ECO:0000313" key="3">
    <source>
        <dbReference type="EMBL" id="PIK40223.1"/>
    </source>
</evidence>
<evidence type="ECO:0000313" key="4">
    <source>
        <dbReference type="Proteomes" id="UP000230750"/>
    </source>
</evidence>
<keyword evidence="1" id="KW-1133">Transmembrane helix</keyword>
<keyword evidence="4" id="KW-1185">Reference proteome</keyword>
<reference evidence="3 4" key="1">
    <citation type="journal article" date="2017" name="PLoS Biol.">
        <title>The sea cucumber genome provides insights into morphological evolution and visceral regeneration.</title>
        <authorList>
            <person name="Zhang X."/>
            <person name="Sun L."/>
            <person name="Yuan J."/>
            <person name="Sun Y."/>
            <person name="Gao Y."/>
            <person name="Zhang L."/>
            <person name="Li S."/>
            <person name="Dai H."/>
            <person name="Hamel J.F."/>
            <person name="Liu C."/>
            <person name="Yu Y."/>
            <person name="Liu S."/>
            <person name="Lin W."/>
            <person name="Guo K."/>
            <person name="Jin S."/>
            <person name="Xu P."/>
            <person name="Storey K.B."/>
            <person name="Huan P."/>
            <person name="Zhang T."/>
            <person name="Zhou Y."/>
            <person name="Zhang J."/>
            <person name="Lin C."/>
            <person name="Li X."/>
            <person name="Xing L."/>
            <person name="Huo D."/>
            <person name="Sun M."/>
            <person name="Wang L."/>
            <person name="Mercier A."/>
            <person name="Li F."/>
            <person name="Yang H."/>
            <person name="Xiang J."/>
        </authorList>
    </citation>
    <scope>NUCLEOTIDE SEQUENCE [LARGE SCALE GENOMIC DNA]</scope>
    <source>
        <strain evidence="3">Shaxun</strain>
        <tissue evidence="3">Muscle</tissue>
    </source>
</reference>
<dbReference type="AlphaFoldDB" id="A0A2G8JWV9"/>
<sequence length="140" mass="15596">SLRTFSLAIDRCDRESRCVLYLDPTQSISLTCTASNAPPSMTLKWFNGSKEITEGIIKNEIIRQNDNSRELTSRVSSVYGHPASLTCQAVDPKRSNDDVRFAHAQVEMTVPMIETLPSWIIVSVTLAGCFIVFGIFLLIK</sequence>
<dbReference type="Proteomes" id="UP000230750">
    <property type="component" value="Unassembled WGS sequence"/>
</dbReference>
<dbReference type="EMBL" id="MRZV01001148">
    <property type="protein sequence ID" value="PIK40223.1"/>
    <property type="molecule type" value="Genomic_DNA"/>
</dbReference>
<feature type="non-terminal residue" evidence="3">
    <location>
        <position position="1"/>
    </location>
</feature>
<dbReference type="InterPro" id="IPR007110">
    <property type="entry name" value="Ig-like_dom"/>
</dbReference>
<feature type="domain" description="Ig-like" evidence="2">
    <location>
        <begin position="26"/>
        <end position="107"/>
    </location>
</feature>
<name>A0A2G8JWV9_STIJA</name>
<evidence type="ECO:0000256" key="1">
    <source>
        <dbReference type="SAM" id="Phobius"/>
    </source>
</evidence>
<dbReference type="InterPro" id="IPR013783">
    <property type="entry name" value="Ig-like_fold"/>
</dbReference>
<feature type="transmembrane region" description="Helical" evidence="1">
    <location>
        <begin position="118"/>
        <end position="139"/>
    </location>
</feature>
<dbReference type="SUPFAM" id="SSF48726">
    <property type="entry name" value="Immunoglobulin"/>
    <property type="match status" value="1"/>
</dbReference>
<dbReference type="PROSITE" id="PS50835">
    <property type="entry name" value="IG_LIKE"/>
    <property type="match status" value="1"/>
</dbReference>
<dbReference type="InterPro" id="IPR036179">
    <property type="entry name" value="Ig-like_dom_sf"/>
</dbReference>
<gene>
    <name evidence="3" type="ORF">BSL78_22930</name>
</gene>
<organism evidence="3 4">
    <name type="scientific">Stichopus japonicus</name>
    <name type="common">Sea cucumber</name>
    <dbReference type="NCBI Taxonomy" id="307972"/>
    <lineage>
        <taxon>Eukaryota</taxon>
        <taxon>Metazoa</taxon>
        <taxon>Echinodermata</taxon>
        <taxon>Eleutherozoa</taxon>
        <taxon>Echinozoa</taxon>
        <taxon>Holothuroidea</taxon>
        <taxon>Aspidochirotacea</taxon>
        <taxon>Aspidochirotida</taxon>
        <taxon>Stichopodidae</taxon>
        <taxon>Apostichopus</taxon>
    </lineage>
</organism>
<evidence type="ECO:0000259" key="2">
    <source>
        <dbReference type="PROSITE" id="PS50835"/>
    </source>
</evidence>
<proteinExistence type="predicted"/>
<protein>
    <recommendedName>
        <fullName evidence="2">Ig-like domain-containing protein</fullName>
    </recommendedName>
</protein>